<dbReference type="InterPro" id="IPR009100">
    <property type="entry name" value="AcylCoA_DH/oxidase_NM_dom_sf"/>
</dbReference>
<evidence type="ECO:0000256" key="1">
    <source>
        <dbReference type="ARBA" id="ARBA00001974"/>
    </source>
</evidence>
<gene>
    <name evidence="10" type="primary">acdA_2</name>
    <name evidence="10" type="ORF">SIN8267_00871</name>
</gene>
<dbReference type="CDD" id="cd00567">
    <property type="entry name" value="ACAD"/>
    <property type="match status" value="1"/>
</dbReference>
<evidence type="ECO:0000256" key="2">
    <source>
        <dbReference type="ARBA" id="ARBA00009347"/>
    </source>
</evidence>
<dbReference type="InterPro" id="IPR036250">
    <property type="entry name" value="AcylCo_DH-like_C"/>
</dbReference>
<dbReference type="PANTHER" id="PTHR43884:SF20">
    <property type="entry name" value="ACYL-COA DEHYDROGENASE FADE28"/>
    <property type="match status" value="1"/>
</dbReference>
<evidence type="ECO:0000259" key="8">
    <source>
        <dbReference type="Pfam" id="PF02770"/>
    </source>
</evidence>
<feature type="domain" description="Acyl-CoA dehydrogenase/oxidase N-terminal" evidence="9">
    <location>
        <begin position="6"/>
        <end position="119"/>
    </location>
</feature>
<feature type="domain" description="Acyl-CoA oxidase/dehydrogenase middle" evidence="8">
    <location>
        <begin position="139"/>
        <end position="216"/>
    </location>
</feature>
<dbReference type="InterPro" id="IPR013786">
    <property type="entry name" value="AcylCoA_DH/ox_N"/>
</dbReference>
<reference evidence="10" key="1">
    <citation type="submission" date="2021-12" db="EMBL/GenBank/DDBJ databases">
        <authorList>
            <person name="Rodrigo-Torres L."/>
            <person name="Arahal R. D."/>
            <person name="Lucena T."/>
        </authorList>
    </citation>
    <scope>NUCLEOTIDE SEQUENCE</scope>
    <source>
        <strain evidence="10">CECT 8267</strain>
    </source>
</reference>
<dbReference type="Proteomes" id="UP000838100">
    <property type="component" value="Unassembled WGS sequence"/>
</dbReference>
<sequence>MSLVFNEEQRQLKDAAKSFLNENAPVEALRKLRDDNDALGYSQPLWEQMAELGWAMVTIPEQYDGLGFGYLGLGAIAEESGHTLTASPLFSSIVLGASAIELAGSEEQKTELLPQVACGGLTLALALEESNHHNPTGVALSAEKNADGYLLNGNKQFVLDGHCADKLVVVARSSGQAGEAAGISLFLVDADTAGISHNRTHLIDSRNAANISFDKVQVSAACLLGEEGNAWAALDKTLDRGRIYLAAEMLGGAEECLSRTVEYLGDREQFGVKLGTFQALKHRCAEMYCELELSRSVVMDALSAIDDDRMDTAAMASLAKARLNDVYKLVTNEATQMHGGIGVTDELEIGFFLKRARVAMQIFGDAGFHRDRYATLCGY</sequence>
<dbReference type="SUPFAM" id="SSF47203">
    <property type="entry name" value="Acyl-CoA dehydrogenase C-terminal domain-like"/>
    <property type="match status" value="1"/>
</dbReference>
<feature type="domain" description="Acyl-CoA dehydrogenase/oxidase C-terminal" evidence="7">
    <location>
        <begin position="231"/>
        <end position="372"/>
    </location>
</feature>
<evidence type="ECO:0000256" key="3">
    <source>
        <dbReference type="ARBA" id="ARBA00022630"/>
    </source>
</evidence>
<evidence type="ECO:0000259" key="9">
    <source>
        <dbReference type="Pfam" id="PF02771"/>
    </source>
</evidence>
<dbReference type="InterPro" id="IPR006091">
    <property type="entry name" value="Acyl-CoA_Oxase/DH_mid-dom"/>
</dbReference>
<dbReference type="Gene3D" id="1.10.540.10">
    <property type="entry name" value="Acyl-CoA dehydrogenase/oxidase, N-terminal domain"/>
    <property type="match status" value="1"/>
</dbReference>
<evidence type="ECO:0000259" key="7">
    <source>
        <dbReference type="Pfam" id="PF00441"/>
    </source>
</evidence>
<comment type="similarity">
    <text evidence="2 6">Belongs to the acyl-CoA dehydrogenase family.</text>
</comment>
<name>A0ABN8EIU4_9GAMM</name>
<keyword evidence="4 6" id="KW-0274">FAD</keyword>
<dbReference type="Gene3D" id="1.20.140.10">
    <property type="entry name" value="Butyryl-CoA Dehydrogenase, subunit A, domain 3"/>
    <property type="match status" value="1"/>
</dbReference>
<dbReference type="Pfam" id="PF02771">
    <property type="entry name" value="Acyl-CoA_dh_N"/>
    <property type="match status" value="1"/>
</dbReference>
<dbReference type="Pfam" id="PF02770">
    <property type="entry name" value="Acyl-CoA_dh_M"/>
    <property type="match status" value="1"/>
</dbReference>
<dbReference type="InterPro" id="IPR046373">
    <property type="entry name" value="Acyl-CoA_Oxase/DH_mid-dom_sf"/>
</dbReference>
<proteinExistence type="inferred from homology"/>
<protein>
    <submittedName>
        <fullName evidence="10">Acyl-CoA dehydrogenase</fullName>
        <ecNumber evidence="10">1.3.99.-</ecNumber>
    </submittedName>
</protein>
<dbReference type="EMBL" id="CAKLPX010000001">
    <property type="protein sequence ID" value="CAH0990772.1"/>
    <property type="molecule type" value="Genomic_DNA"/>
</dbReference>
<keyword evidence="3 6" id="KW-0285">Flavoprotein</keyword>
<comment type="cofactor">
    <cofactor evidence="1 6">
        <name>FAD</name>
        <dbReference type="ChEBI" id="CHEBI:57692"/>
    </cofactor>
</comment>
<evidence type="ECO:0000313" key="11">
    <source>
        <dbReference type="Proteomes" id="UP000838100"/>
    </source>
</evidence>
<dbReference type="Pfam" id="PF00441">
    <property type="entry name" value="Acyl-CoA_dh_1"/>
    <property type="match status" value="1"/>
</dbReference>
<evidence type="ECO:0000313" key="10">
    <source>
        <dbReference type="EMBL" id="CAH0990772.1"/>
    </source>
</evidence>
<dbReference type="EC" id="1.3.99.-" evidence="10"/>
<dbReference type="Gene3D" id="2.40.110.10">
    <property type="entry name" value="Butyryl-CoA Dehydrogenase, subunit A, domain 2"/>
    <property type="match status" value="1"/>
</dbReference>
<organism evidence="10 11">
    <name type="scientific">Sinobacterium norvegicum</name>
    <dbReference type="NCBI Taxonomy" id="1641715"/>
    <lineage>
        <taxon>Bacteria</taxon>
        <taxon>Pseudomonadati</taxon>
        <taxon>Pseudomonadota</taxon>
        <taxon>Gammaproteobacteria</taxon>
        <taxon>Cellvibrionales</taxon>
        <taxon>Spongiibacteraceae</taxon>
        <taxon>Sinobacterium</taxon>
    </lineage>
</organism>
<comment type="caution">
    <text evidence="10">The sequence shown here is derived from an EMBL/GenBank/DDBJ whole genome shotgun (WGS) entry which is preliminary data.</text>
</comment>
<dbReference type="InterPro" id="IPR037069">
    <property type="entry name" value="AcylCoA_DH/ox_N_sf"/>
</dbReference>
<dbReference type="InterPro" id="IPR009075">
    <property type="entry name" value="AcylCo_DH/oxidase_C"/>
</dbReference>
<dbReference type="GO" id="GO:0016491">
    <property type="term" value="F:oxidoreductase activity"/>
    <property type="evidence" value="ECO:0007669"/>
    <property type="project" value="UniProtKB-KW"/>
</dbReference>
<keyword evidence="11" id="KW-1185">Reference proteome</keyword>
<dbReference type="SUPFAM" id="SSF56645">
    <property type="entry name" value="Acyl-CoA dehydrogenase NM domain-like"/>
    <property type="match status" value="1"/>
</dbReference>
<evidence type="ECO:0000256" key="6">
    <source>
        <dbReference type="RuleBase" id="RU362125"/>
    </source>
</evidence>
<evidence type="ECO:0000256" key="5">
    <source>
        <dbReference type="ARBA" id="ARBA00023002"/>
    </source>
</evidence>
<dbReference type="PANTHER" id="PTHR43884">
    <property type="entry name" value="ACYL-COA DEHYDROGENASE"/>
    <property type="match status" value="1"/>
</dbReference>
<dbReference type="RefSeq" id="WP_237443445.1">
    <property type="nucleotide sequence ID" value="NZ_CAKLPX010000001.1"/>
</dbReference>
<evidence type="ECO:0000256" key="4">
    <source>
        <dbReference type="ARBA" id="ARBA00022827"/>
    </source>
</evidence>
<keyword evidence="5 6" id="KW-0560">Oxidoreductase</keyword>
<accession>A0ABN8EIU4</accession>